<accession>A0A0E9QVW3</accession>
<sequence length="14" mass="1876">MFCNKYRIKYALYY</sequence>
<reference evidence="1" key="2">
    <citation type="journal article" date="2015" name="Fish Shellfish Immunol.">
        <title>Early steps in the European eel (Anguilla anguilla)-Vibrio vulnificus interaction in the gills: Role of the RtxA13 toxin.</title>
        <authorList>
            <person name="Callol A."/>
            <person name="Pajuelo D."/>
            <person name="Ebbesson L."/>
            <person name="Teles M."/>
            <person name="MacKenzie S."/>
            <person name="Amaro C."/>
        </authorList>
    </citation>
    <scope>NUCLEOTIDE SEQUENCE</scope>
</reference>
<organism evidence="1">
    <name type="scientific">Anguilla anguilla</name>
    <name type="common">European freshwater eel</name>
    <name type="synonym">Muraena anguilla</name>
    <dbReference type="NCBI Taxonomy" id="7936"/>
    <lineage>
        <taxon>Eukaryota</taxon>
        <taxon>Metazoa</taxon>
        <taxon>Chordata</taxon>
        <taxon>Craniata</taxon>
        <taxon>Vertebrata</taxon>
        <taxon>Euteleostomi</taxon>
        <taxon>Actinopterygii</taxon>
        <taxon>Neopterygii</taxon>
        <taxon>Teleostei</taxon>
        <taxon>Anguilliformes</taxon>
        <taxon>Anguillidae</taxon>
        <taxon>Anguilla</taxon>
    </lineage>
</organism>
<name>A0A0E9QVW3_ANGAN</name>
<protein>
    <submittedName>
        <fullName evidence="1">Uncharacterized protein</fullName>
    </submittedName>
</protein>
<evidence type="ECO:0000313" key="1">
    <source>
        <dbReference type="EMBL" id="JAH20375.1"/>
    </source>
</evidence>
<dbReference type="EMBL" id="GBXM01088202">
    <property type="protein sequence ID" value="JAH20375.1"/>
    <property type="molecule type" value="Transcribed_RNA"/>
</dbReference>
<proteinExistence type="predicted"/>
<reference evidence="1" key="1">
    <citation type="submission" date="2014-11" db="EMBL/GenBank/DDBJ databases">
        <authorList>
            <person name="Amaro Gonzalez C."/>
        </authorList>
    </citation>
    <scope>NUCLEOTIDE SEQUENCE</scope>
</reference>